<evidence type="ECO:0000256" key="1">
    <source>
        <dbReference type="ARBA" id="ARBA00004651"/>
    </source>
</evidence>
<feature type="transmembrane region" description="Helical" evidence="8">
    <location>
        <begin position="27"/>
        <end position="47"/>
    </location>
</feature>
<evidence type="ECO:0000259" key="9">
    <source>
        <dbReference type="PROSITE" id="PS50156"/>
    </source>
</evidence>
<feature type="transmembrane region" description="Helical" evidence="8">
    <location>
        <begin position="795"/>
        <end position="817"/>
    </location>
</feature>
<evidence type="ECO:0000256" key="5">
    <source>
        <dbReference type="ARBA" id="ARBA00022989"/>
    </source>
</evidence>
<feature type="transmembrane region" description="Helical" evidence="8">
    <location>
        <begin position="397"/>
        <end position="423"/>
    </location>
</feature>
<dbReference type="Proteomes" id="UP001152320">
    <property type="component" value="Chromosome 11"/>
</dbReference>
<evidence type="ECO:0000256" key="2">
    <source>
        <dbReference type="ARBA" id="ARBA00005585"/>
    </source>
</evidence>
<gene>
    <name evidence="10" type="ORF">HOLleu_23529</name>
</gene>
<reference evidence="10" key="1">
    <citation type="submission" date="2021-10" db="EMBL/GenBank/DDBJ databases">
        <title>Tropical sea cucumber genome reveals ecological adaptation and Cuvierian tubules defense mechanism.</title>
        <authorList>
            <person name="Chen T."/>
        </authorList>
    </citation>
    <scope>NUCLEOTIDE SEQUENCE</scope>
    <source>
        <strain evidence="10">Nanhai2018</strain>
        <tissue evidence="10">Muscle</tissue>
    </source>
</reference>
<evidence type="ECO:0000313" key="11">
    <source>
        <dbReference type="Proteomes" id="UP001152320"/>
    </source>
</evidence>
<accession>A0A9Q1BV05</accession>
<dbReference type="InterPro" id="IPR003392">
    <property type="entry name" value="PTHD_SSD"/>
</dbReference>
<feature type="transmembrane region" description="Helical" evidence="8">
    <location>
        <begin position="488"/>
        <end position="508"/>
    </location>
</feature>
<evidence type="ECO:0000256" key="6">
    <source>
        <dbReference type="ARBA" id="ARBA00023136"/>
    </source>
</evidence>
<keyword evidence="4 8" id="KW-0812">Transmembrane</keyword>
<dbReference type="PANTHER" id="PTHR10796:SF92">
    <property type="entry name" value="PATCHED-RELATED, ISOFORM A"/>
    <property type="match status" value="1"/>
</dbReference>
<dbReference type="FunFam" id="1.20.1640.10:FF:000013">
    <property type="entry name" value="PaTched Related family"/>
    <property type="match status" value="1"/>
</dbReference>
<comment type="similarity">
    <text evidence="2">Belongs to the patched family.</text>
</comment>
<evidence type="ECO:0000256" key="7">
    <source>
        <dbReference type="ARBA" id="ARBA00023180"/>
    </source>
</evidence>
<feature type="transmembrane region" description="Helical" evidence="8">
    <location>
        <begin position="325"/>
        <end position="348"/>
    </location>
</feature>
<protein>
    <submittedName>
        <fullName evidence="10">Patched domain-containing protein 3</fullName>
    </submittedName>
</protein>
<dbReference type="Pfam" id="PF02460">
    <property type="entry name" value="Patched"/>
    <property type="match status" value="1"/>
</dbReference>
<feature type="transmembrane region" description="Helical" evidence="8">
    <location>
        <begin position="721"/>
        <end position="742"/>
    </location>
</feature>
<comment type="caution">
    <text evidence="10">The sequence shown here is derived from an EMBL/GenBank/DDBJ whole genome shotgun (WGS) entry which is preliminary data.</text>
</comment>
<evidence type="ECO:0000313" key="10">
    <source>
        <dbReference type="EMBL" id="KAJ8033326.1"/>
    </source>
</evidence>
<dbReference type="InterPro" id="IPR000731">
    <property type="entry name" value="SSD"/>
</dbReference>
<feature type="transmembrane region" description="Helical" evidence="8">
    <location>
        <begin position="754"/>
        <end position="775"/>
    </location>
</feature>
<dbReference type="SUPFAM" id="SSF82866">
    <property type="entry name" value="Multidrug efflux transporter AcrB transmembrane domain"/>
    <property type="match status" value="2"/>
</dbReference>
<proteinExistence type="inferred from homology"/>
<dbReference type="GO" id="GO:0005886">
    <property type="term" value="C:plasma membrane"/>
    <property type="evidence" value="ECO:0007669"/>
    <property type="project" value="UniProtKB-SubCell"/>
</dbReference>
<name>A0A9Q1BV05_HOLLE</name>
<dbReference type="InterPro" id="IPR051697">
    <property type="entry name" value="Patched_domain-protein"/>
</dbReference>
<keyword evidence="3" id="KW-1003">Cell membrane</keyword>
<dbReference type="Gene3D" id="1.20.1640.10">
    <property type="entry name" value="Multidrug efflux transporter AcrB transmembrane domain"/>
    <property type="match status" value="2"/>
</dbReference>
<dbReference type="OrthoDB" id="6510177at2759"/>
<keyword evidence="6 8" id="KW-0472">Membrane</keyword>
<sequence>MARYDCVDSIISKVFYTYGKFVSRHKLPFLLVPLLVIFLSMGGLYRFTINDDVEYLFTPADSRSRNDLKVMTDHYLSGKEGEEFLPNRELDVFIRRGRVIISALDEGNVMRKEIFKEILKLDEHLTNFGVDGTTNKYSTLCMKWGGQCVDNAWLNSFRVSLENYDILINATYPFATFGHHTFLIGPALAGVVTDPETEIIKEASAVRLVYTLSTGSPEREEIASNWEDIFEEEVEGYQKKCKHIRISRSTSHSLSREAAEASFHVIPRFAATFCMMILFAVFSCIMRDWVLSKPWLGFLGVLSASFAIFTTVGIMSFAQVEFNEIVALMPFLVLGVGVDNMFIMISAWRHLSLFLTVEERMGRTFSEAAVSITITNLTDVLAFVIGSTIKLPGIRIFCAYAGVAMIFVYIYQITFFAACMAYMGDREANNLHCYTCKKVLPREESPNKFYEIFCAGGMSKNTQKAVPLEHQITKFFRLIYGPFIIKPAVKIIVIIGYLIYIGGAIYGCTQITQGLELKSIARDESPAWIYYSIEDEYFTKYGPSVSVVFRGPIMYWEETTQEALEKTLQAFERSDFIFSDKRLTVSWLRDFKHQNMGSSSQIEKELFLEKLTKFFENPRFAQYTLDLDLERDENGTVVDIVSSRFLVSTRDLSNTTRQGDMMLKMRELAEKSSFDVTVYGPGFLIYDQYIGVLPNTLQTLGIAMACMFAVAIVMIPHPICAVFVTLCVISIDTAVIGYMSLWHIPLDPISMLNIILCIGFSVDFSAHITYAFVIAPVEDPNLRSASALHNLGMPILQGALSTVIAISVLSTAPVYIFRIFFKTLFLVMVFGAMHGLVVLPVFLSYLGNWMPHKQDQRDKRFLSHSRRVVRELSDRGTVYKGVPVCKDSTDAELYVVELFVSTV</sequence>
<feature type="transmembrane region" description="Helical" evidence="8">
    <location>
        <begin position="824"/>
        <end position="846"/>
    </location>
</feature>
<evidence type="ECO:0000256" key="8">
    <source>
        <dbReference type="SAM" id="Phobius"/>
    </source>
</evidence>
<comment type="subcellular location">
    <subcellularLocation>
        <location evidence="1">Cell membrane</location>
        <topology evidence="1">Multi-pass membrane protein</topology>
    </subcellularLocation>
</comment>
<feature type="transmembrane region" description="Helical" evidence="8">
    <location>
        <begin position="295"/>
        <end position="318"/>
    </location>
</feature>
<dbReference type="EMBL" id="JAIZAY010000011">
    <property type="protein sequence ID" value="KAJ8033326.1"/>
    <property type="molecule type" value="Genomic_DNA"/>
</dbReference>
<feature type="transmembrane region" description="Helical" evidence="8">
    <location>
        <begin position="269"/>
        <end position="289"/>
    </location>
</feature>
<feature type="domain" description="SSD" evidence="9">
    <location>
        <begin position="265"/>
        <end position="422"/>
    </location>
</feature>
<feature type="transmembrane region" description="Helical" evidence="8">
    <location>
        <begin position="368"/>
        <end position="385"/>
    </location>
</feature>
<dbReference type="PROSITE" id="PS50156">
    <property type="entry name" value="SSD"/>
    <property type="match status" value="1"/>
</dbReference>
<feature type="transmembrane region" description="Helical" evidence="8">
    <location>
        <begin position="697"/>
        <end position="715"/>
    </location>
</feature>
<keyword evidence="7" id="KW-0325">Glycoprotein</keyword>
<organism evidence="10 11">
    <name type="scientific">Holothuria leucospilota</name>
    <name type="common">Black long sea cucumber</name>
    <name type="synonym">Mertensiothuria leucospilota</name>
    <dbReference type="NCBI Taxonomy" id="206669"/>
    <lineage>
        <taxon>Eukaryota</taxon>
        <taxon>Metazoa</taxon>
        <taxon>Echinodermata</taxon>
        <taxon>Eleutherozoa</taxon>
        <taxon>Echinozoa</taxon>
        <taxon>Holothuroidea</taxon>
        <taxon>Aspidochirotacea</taxon>
        <taxon>Aspidochirotida</taxon>
        <taxon>Holothuriidae</taxon>
        <taxon>Holothuria</taxon>
    </lineage>
</organism>
<dbReference type="AlphaFoldDB" id="A0A9Q1BV05"/>
<evidence type="ECO:0000256" key="4">
    <source>
        <dbReference type="ARBA" id="ARBA00022692"/>
    </source>
</evidence>
<keyword evidence="11" id="KW-1185">Reference proteome</keyword>
<dbReference type="PANTHER" id="PTHR10796">
    <property type="entry name" value="PATCHED-RELATED"/>
    <property type="match status" value="1"/>
</dbReference>
<keyword evidence="5 8" id="KW-1133">Transmembrane helix</keyword>
<evidence type="ECO:0000256" key="3">
    <source>
        <dbReference type="ARBA" id="ARBA00022475"/>
    </source>
</evidence>